<evidence type="ECO:0000256" key="10">
    <source>
        <dbReference type="ARBA" id="ARBA00023128"/>
    </source>
</evidence>
<accession>A0A9P8L8H0</accession>
<feature type="domain" description="Helicase C-terminal" evidence="14">
    <location>
        <begin position="344"/>
        <end position="504"/>
    </location>
</feature>
<dbReference type="Gene3D" id="1.20.272.40">
    <property type="match status" value="1"/>
</dbReference>
<sequence length="748" mass="83200">MLLTPFLVGAKVEEGSIEGSRRVYSHDSRNAFPQRASGSKALSLRLRERMKSSKVEDIIEQRLDALKDSLGETWSDRGEFEAFFARFKTSIKLDSGQSRLLPTPSVKARAKIILNSKSSGATTALYTFRAFRQAFVKRGLTGLDSELKHAFIGFVTDSRSTEQLLNKQVKVSDLRHPIEWYPATRARRRTIHLHVGPTNSGKTYHALQRLEQAKTGLYAGPLRLLAHEVYTRMNAKGKPCNLITGEEKRIIEGEKNPMISCTVEMTPLHKDLDVAVIDEIQMIGSWDRGWAWTQALLGVQAREVHLCGEERVVPLIRHLTSLMGESLEIHRYARLNPLTVESMSLKGGLHSLKKGDCVVVFSRAGIHAMKKKIESTTGKRCAVVYGSLPPETRAQQARLFNDPDSGYDILVASDAIGMGLNLSIKRIIFETTRKIAGGCDFENLTTSEIKQIAGRAGRYRTASDDTRDTISAASSRGGEVPSQAGSSVSSRPSIGSVTTLEDIDLRVVRKAMGSEADPIPSAGIFAPVAVTRQFVSYFPPNTPFSFVLRRLHEISRVNSLFHLCELDDQLTIADLIEPIKGLSVTDRVVICRAPVDRTADGFPEMVQALAKCIARRKGGALLEIKEIPLELLNRPVVAEKAYLASLETLHKGLSLYLWLSYRFEGVFPSRPLAFQYKGMVENNIDKILSGMYYEPNIRPTGTRKELEEVIKKVRTEYRGAEKQGTHPEAEIPMLLGNEGTQNFMENMS</sequence>
<dbReference type="InterPro" id="IPR055206">
    <property type="entry name" value="DEXQc_SUV3"/>
</dbReference>
<comment type="cofactor">
    <cofactor evidence="1">
        <name>Mn(2+)</name>
        <dbReference type="ChEBI" id="CHEBI:29035"/>
    </cofactor>
</comment>
<evidence type="ECO:0000256" key="2">
    <source>
        <dbReference type="ARBA" id="ARBA00001946"/>
    </source>
</evidence>
<evidence type="ECO:0000259" key="14">
    <source>
        <dbReference type="PROSITE" id="PS51194"/>
    </source>
</evidence>
<dbReference type="FunFam" id="3.40.50.300:FF:000269">
    <property type="entry name" value="ATP-dependent RNA helicase SUPV3L1, mitochondrial"/>
    <property type="match status" value="1"/>
</dbReference>
<gene>
    <name evidence="15" type="ORF">GP486_005852</name>
</gene>
<evidence type="ECO:0000256" key="6">
    <source>
        <dbReference type="ARBA" id="ARBA00022801"/>
    </source>
</evidence>
<dbReference type="Pfam" id="PF18147">
    <property type="entry name" value="Suv3_C_1"/>
    <property type="match status" value="1"/>
</dbReference>
<dbReference type="InterPro" id="IPR022192">
    <property type="entry name" value="SUV3_C"/>
</dbReference>
<protein>
    <recommendedName>
        <fullName evidence="12">ATP-dependent RNA helicase SUV3, mitochondrial</fullName>
        <ecNumber evidence="4">3.6.4.13</ecNumber>
    </recommendedName>
</protein>
<evidence type="ECO:0000256" key="12">
    <source>
        <dbReference type="ARBA" id="ARBA00071444"/>
    </source>
</evidence>
<dbReference type="EMBL" id="JAGHQM010001177">
    <property type="protein sequence ID" value="KAH0556223.1"/>
    <property type="molecule type" value="Genomic_DNA"/>
</dbReference>
<reference evidence="15" key="1">
    <citation type="submission" date="2021-03" db="EMBL/GenBank/DDBJ databases">
        <title>Comparative genomics and phylogenomic investigation of the class Geoglossomycetes provide insights into ecological specialization and systematics.</title>
        <authorList>
            <person name="Melie T."/>
            <person name="Pirro S."/>
            <person name="Miller A.N."/>
            <person name="Quandt A."/>
        </authorList>
    </citation>
    <scope>NUCLEOTIDE SEQUENCE</scope>
    <source>
        <strain evidence="15">CAQ_001_2017</strain>
    </source>
</reference>
<evidence type="ECO:0000256" key="3">
    <source>
        <dbReference type="ARBA" id="ARBA00004173"/>
    </source>
</evidence>
<keyword evidence="10" id="KW-0496">Mitochondrion</keyword>
<dbReference type="InterPro" id="IPR027417">
    <property type="entry name" value="P-loop_NTPase"/>
</dbReference>
<dbReference type="Pfam" id="PF12513">
    <property type="entry name" value="SUV3_C"/>
    <property type="match status" value="1"/>
</dbReference>
<dbReference type="Pfam" id="PF00271">
    <property type="entry name" value="Helicase_C"/>
    <property type="match status" value="1"/>
</dbReference>
<keyword evidence="8" id="KW-0067">ATP-binding</keyword>
<evidence type="ECO:0000313" key="15">
    <source>
        <dbReference type="EMBL" id="KAH0556223.1"/>
    </source>
</evidence>
<dbReference type="GO" id="GO:0016787">
    <property type="term" value="F:hydrolase activity"/>
    <property type="evidence" value="ECO:0007669"/>
    <property type="project" value="UniProtKB-KW"/>
</dbReference>
<evidence type="ECO:0000256" key="4">
    <source>
        <dbReference type="ARBA" id="ARBA00012552"/>
    </source>
</evidence>
<comment type="caution">
    <text evidence="15">The sequence shown here is derived from an EMBL/GenBank/DDBJ whole genome shotgun (WGS) entry which is preliminary data.</text>
</comment>
<organism evidence="15 16">
    <name type="scientific">Trichoglossum hirsutum</name>
    <dbReference type="NCBI Taxonomy" id="265104"/>
    <lineage>
        <taxon>Eukaryota</taxon>
        <taxon>Fungi</taxon>
        <taxon>Dikarya</taxon>
        <taxon>Ascomycota</taxon>
        <taxon>Pezizomycotina</taxon>
        <taxon>Geoglossomycetes</taxon>
        <taxon>Geoglossales</taxon>
        <taxon>Geoglossaceae</taxon>
        <taxon>Trichoglossum</taxon>
    </lineage>
</organism>
<comment type="subcellular location">
    <subcellularLocation>
        <location evidence="3">Mitochondrion</location>
    </subcellularLocation>
</comment>
<dbReference type="PROSITE" id="PS51194">
    <property type="entry name" value="HELICASE_CTER"/>
    <property type="match status" value="1"/>
</dbReference>
<comment type="catalytic activity">
    <reaction evidence="11">
        <text>ATP + H2O = ADP + phosphate + H(+)</text>
        <dbReference type="Rhea" id="RHEA:13065"/>
        <dbReference type="ChEBI" id="CHEBI:15377"/>
        <dbReference type="ChEBI" id="CHEBI:15378"/>
        <dbReference type="ChEBI" id="CHEBI:30616"/>
        <dbReference type="ChEBI" id="CHEBI:43474"/>
        <dbReference type="ChEBI" id="CHEBI:456216"/>
        <dbReference type="EC" id="3.6.4.13"/>
    </reaction>
</comment>
<proteinExistence type="predicted"/>
<evidence type="ECO:0000256" key="7">
    <source>
        <dbReference type="ARBA" id="ARBA00022806"/>
    </source>
</evidence>
<dbReference type="GO" id="GO:0003724">
    <property type="term" value="F:RNA helicase activity"/>
    <property type="evidence" value="ECO:0007669"/>
    <property type="project" value="UniProtKB-EC"/>
</dbReference>
<dbReference type="Pfam" id="PF22527">
    <property type="entry name" value="DEXQc_Suv3"/>
    <property type="match status" value="1"/>
</dbReference>
<keyword evidence="16" id="KW-1185">Reference proteome</keyword>
<feature type="region of interest" description="Disordered" evidence="13">
    <location>
        <begin position="460"/>
        <end position="493"/>
    </location>
</feature>
<dbReference type="EC" id="3.6.4.13" evidence="4"/>
<keyword evidence="9" id="KW-0809">Transit peptide</keyword>
<evidence type="ECO:0000256" key="11">
    <source>
        <dbReference type="ARBA" id="ARBA00047984"/>
    </source>
</evidence>
<dbReference type="CDD" id="cd17913">
    <property type="entry name" value="DEXQc_Suv3"/>
    <property type="match status" value="1"/>
</dbReference>
<dbReference type="Proteomes" id="UP000750711">
    <property type="component" value="Unassembled WGS sequence"/>
</dbReference>
<dbReference type="InterPro" id="IPR050699">
    <property type="entry name" value="RNA-DNA_Helicase"/>
</dbReference>
<dbReference type="GO" id="GO:0045025">
    <property type="term" value="C:mitochondrial degradosome"/>
    <property type="evidence" value="ECO:0007669"/>
    <property type="project" value="TreeGrafter"/>
</dbReference>
<dbReference type="FunFam" id="1.20.272.40:FF:000002">
    <property type="entry name" value="ATP-dependent RNA helicase SUV3, mitochondrial"/>
    <property type="match status" value="1"/>
</dbReference>
<evidence type="ECO:0000313" key="16">
    <source>
        <dbReference type="Proteomes" id="UP000750711"/>
    </source>
</evidence>
<dbReference type="GO" id="GO:0000965">
    <property type="term" value="P:mitochondrial RNA 3'-end processing"/>
    <property type="evidence" value="ECO:0007669"/>
    <property type="project" value="TreeGrafter"/>
</dbReference>
<dbReference type="FunFam" id="3.40.50.300:FF:001549">
    <property type="entry name" value="SUV3p ATP-dependent RNA helicase"/>
    <property type="match status" value="1"/>
</dbReference>
<keyword evidence="7" id="KW-0347">Helicase</keyword>
<dbReference type="InterPro" id="IPR044774">
    <property type="entry name" value="Suv3_DEXQc"/>
</dbReference>
<evidence type="ECO:0000256" key="13">
    <source>
        <dbReference type="SAM" id="MobiDB-lite"/>
    </source>
</evidence>
<evidence type="ECO:0000256" key="1">
    <source>
        <dbReference type="ARBA" id="ARBA00001936"/>
    </source>
</evidence>
<dbReference type="Gene3D" id="1.20.58.1080">
    <property type="match status" value="1"/>
</dbReference>
<dbReference type="SUPFAM" id="SSF52540">
    <property type="entry name" value="P-loop containing nucleoside triphosphate hydrolases"/>
    <property type="match status" value="1"/>
</dbReference>
<evidence type="ECO:0000256" key="5">
    <source>
        <dbReference type="ARBA" id="ARBA00022741"/>
    </source>
</evidence>
<dbReference type="Gene3D" id="3.40.50.300">
    <property type="entry name" value="P-loop containing nucleotide triphosphate hydrolases"/>
    <property type="match status" value="2"/>
</dbReference>
<dbReference type="AlphaFoldDB" id="A0A9P8L8H0"/>
<evidence type="ECO:0000256" key="8">
    <source>
        <dbReference type="ARBA" id="ARBA00022840"/>
    </source>
</evidence>
<evidence type="ECO:0000256" key="9">
    <source>
        <dbReference type="ARBA" id="ARBA00022946"/>
    </source>
</evidence>
<dbReference type="PANTHER" id="PTHR12131">
    <property type="entry name" value="ATP-DEPENDENT RNA AND DNA HELICASE"/>
    <property type="match status" value="1"/>
</dbReference>
<dbReference type="CDD" id="cd18805">
    <property type="entry name" value="SF2_C_suv3"/>
    <property type="match status" value="1"/>
</dbReference>
<name>A0A9P8L8H0_9PEZI</name>
<dbReference type="InterPro" id="IPR041082">
    <property type="entry name" value="Suv3_C_1"/>
</dbReference>
<keyword evidence="5" id="KW-0547">Nucleotide-binding</keyword>
<dbReference type="InterPro" id="IPR001650">
    <property type="entry name" value="Helicase_C-like"/>
</dbReference>
<comment type="cofactor">
    <cofactor evidence="2">
        <name>Mg(2+)</name>
        <dbReference type="ChEBI" id="CHEBI:18420"/>
    </cofactor>
</comment>
<dbReference type="SMART" id="SM00490">
    <property type="entry name" value="HELICc"/>
    <property type="match status" value="1"/>
</dbReference>
<dbReference type="PANTHER" id="PTHR12131:SF1">
    <property type="entry name" value="ATP-DEPENDENT RNA HELICASE SUPV3L1, MITOCHONDRIAL-RELATED"/>
    <property type="match status" value="1"/>
</dbReference>
<keyword evidence="6" id="KW-0378">Hydrolase</keyword>
<dbReference type="GO" id="GO:0005524">
    <property type="term" value="F:ATP binding"/>
    <property type="evidence" value="ECO:0007669"/>
    <property type="project" value="UniProtKB-KW"/>
</dbReference>